<keyword evidence="2" id="KW-1133">Transmembrane helix</keyword>
<evidence type="ECO:0000313" key="4">
    <source>
        <dbReference type="Proteomes" id="UP000316426"/>
    </source>
</evidence>
<protein>
    <submittedName>
        <fullName evidence="3">Uncharacterized protein</fullName>
    </submittedName>
</protein>
<keyword evidence="2" id="KW-0812">Transmembrane</keyword>
<evidence type="ECO:0000256" key="1">
    <source>
        <dbReference type="SAM" id="MobiDB-lite"/>
    </source>
</evidence>
<keyword evidence="2" id="KW-0472">Membrane</keyword>
<keyword evidence="4" id="KW-1185">Reference proteome</keyword>
<dbReference type="Proteomes" id="UP000316426">
    <property type="component" value="Chromosome"/>
</dbReference>
<proteinExistence type="predicted"/>
<feature type="region of interest" description="Disordered" evidence="1">
    <location>
        <begin position="57"/>
        <end position="78"/>
    </location>
</feature>
<gene>
    <name evidence="3" type="ORF">Spa11_40250</name>
</gene>
<evidence type="ECO:0000256" key="2">
    <source>
        <dbReference type="SAM" id="Phobius"/>
    </source>
</evidence>
<feature type="transmembrane region" description="Helical" evidence="2">
    <location>
        <begin position="21"/>
        <end position="38"/>
    </location>
</feature>
<name>A0A518KDD1_9BACT</name>
<dbReference type="KEGG" id="bmei:Spa11_40250"/>
<dbReference type="EMBL" id="CP036349">
    <property type="protein sequence ID" value="QDV75802.1"/>
    <property type="molecule type" value="Genomic_DNA"/>
</dbReference>
<organism evidence="3 4">
    <name type="scientific">Botrimarina mediterranea</name>
    <dbReference type="NCBI Taxonomy" id="2528022"/>
    <lineage>
        <taxon>Bacteria</taxon>
        <taxon>Pseudomonadati</taxon>
        <taxon>Planctomycetota</taxon>
        <taxon>Planctomycetia</taxon>
        <taxon>Pirellulales</taxon>
        <taxon>Lacipirellulaceae</taxon>
        <taxon>Botrimarina</taxon>
    </lineage>
</organism>
<reference evidence="3 4" key="1">
    <citation type="submission" date="2019-02" db="EMBL/GenBank/DDBJ databases">
        <title>Deep-cultivation of Planctomycetes and their phenomic and genomic characterization uncovers novel biology.</title>
        <authorList>
            <person name="Wiegand S."/>
            <person name="Jogler M."/>
            <person name="Boedeker C."/>
            <person name="Pinto D."/>
            <person name="Vollmers J."/>
            <person name="Rivas-Marin E."/>
            <person name="Kohn T."/>
            <person name="Peeters S.H."/>
            <person name="Heuer A."/>
            <person name="Rast P."/>
            <person name="Oberbeckmann S."/>
            <person name="Bunk B."/>
            <person name="Jeske O."/>
            <person name="Meyerdierks A."/>
            <person name="Storesund J.E."/>
            <person name="Kallscheuer N."/>
            <person name="Luecker S."/>
            <person name="Lage O.M."/>
            <person name="Pohl T."/>
            <person name="Merkel B.J."/>
            <person name="Hornburger P."/>
            <person name="Mueller R.-W."/>
            <person name="Bruemmer F."/>
            <person name="Labrenz M."/>
            <person name="Spormann A.M."/>
            <person name="Op den Camp H."/>
            <person name="Overmann J."/>
            <person name="Amann R."/>
            <person name="Jetten M.S.M."/>
            <person name="Mascher T."/>
            <person name="Medema M.H."/>
            <person name="Devos D.P."/>
            <person name="Kaster A.-K."/>
            <person name="Ovreas L."/>
            <person name="Rohde M."/>
            <person name="Galperin M.Y."/>
            <person name="Jogler C."/>
        </authorList>
    </citation>
    <scope>NUCLEOTIDE SEQUENCE [LARGE SCALE GENOMIC DNA]</scope>
    <source>
        <strain evidence="3 4">Spa11</strain>
    </source>
</reference>
<evidence type="ECO:0000313" key="3">
    <source>
        <dbReference type="EMBL" id="QDV75802.1"/>
    </source>
</evidence>
<sequence>MDADEHGWLSPEKARRLRRTNYFLCFICILQGLLAWNASHSKWEALERQRQFYEQQQPVSVPPAENLQPVPRIDLPIT</sequence>
<accession>A0A518KDD1</accession>
<dbReference type="AlphaFoldDB" id="A0A518KDD1"/>